<keyword evidence="1" id="KW-0436">Ligase</keyword>
<feature type="non-terminal residue" evidence="1">
    <location>
        <position position="57"/>
    </location>
</feature>
<dbReference type="Gene3D" id="3.40.1390.10">
    <property type="entry name" value="MurE/MurF, N-terminal domain"/>
    <property type="match status" value="1"/>
</dbReference>
<organism evidence="1 2">
    <name type="scientific">Pseudoroseomonas cervicalis ATCC 49957</name>
    <dbReference type="NCBI Taxonomy" id="525371"/>
    <lineage>
        <taxon>Bacteria</taxon>
        <taxon>Pseudomonadati</taxon>
        <taxon>Pseudomonadota</taxon>
        <taxon>Alphaproteobacteria</taxon>
        <taxon>Acetobacterales</taxon>
        <taxon>Roseomonadaceae</taxon>
        <taxon>Roseomonas</taxon>
    </lineage>
</organism>
<dbReference type="GO" id="GO:0047480">
    <property type="term" value="F:UDP-N-acetylmuramoyl-tripeptide-D-alanyl-D-alanine ligase activity"/>
    <property type="evidence" value="ECO:0007669"/>
    <property type="project" value="UniProtKB-EC"/>
</dbReference>
<dbReference type="InterPro" id="IPR035911">
    <property type="entry name" value="MurE/MurF_N"/>
</dbReference>
<reference evidence="1 2" key="1">
    <citation type="submission" date="2010-04" db="EMBL/GenBank/DDBJ databases">
        <authorList>
            <person name="Qin X."/>
            <person name="Bachman B."/>
            <person name="Battles P."/>
            <person name="Bell A."/>
            <person name="Bess C."/>
            <person name="Bickham C."/>
            <person name="Chaboub L."/>
            <person name="Chen D."/>
            <person name="Coyle M."/>
            <person name="Deiros D.R."/>
            <person name="Dinh H."/>
            <person name="Forbes L."/>
            <person name="Fowler G."/>
            <person name="Francisco L."/>
            <person name="Fu Q."/>
            <person name="Gubbala S."/>
            <person name="Hale W."/>
            <person name="Han Y."/>
            <person name="Hemphill L."/>
            <person name="Highlander S.K."/>
            <person name="Hirani K."/>
            <person name="Hogues M."/>
            <person name="Jackson L."/>
            <person name="Jakkamsetti A."/>
            <person name="Javaid M."/>
            <person name="Jiang H."/>
            <person name="Korchina V."/>
            <person name="Kovar C."/>
            <person name="Lara F."/>
            <person name="Lee S."/>
            <person name="Mata R."/>
            <person name="Mathew T."/>
            <person name="Moen C."/>
            <person name="Morales K."/>
            <person name="Munidasa M."/>
            <person name="Nazareth L."/>
            <person name="Ngo R."/>
            <person name="Nguyen L."/>
            <person name="Okwuonu G."/>
            <person name="Ongeri F."/>
            <person name="Patil S."/>
            <person name="Petrosino J."/>
            <person name="Pham C."/>
            <person name="Pham P."/>
            <person name="Pu L.-L."/>
            <person name="Puazo M."/>
            <person name="Raj R."/>
            <person name="Reid J."/>
            <person name="Rouhana J."/>
            <person name="Saada N."/>
            <person name="Shang Y."/>
            <person name="Simmons D."/>
            <person name="Thornton R."/>
            <person name="Warren J."/>
            <person name="Weissenberger G."/>
            <person name="Zhang J."/>
            <person name="Zhang L."/>
            <person name="Zhou C."/>
            <person name="Zhu D."/>
            <person name="Muzny D."/>
            <person name="Worley K."/>
            <person name="Gibbs R."/>
        </authorList>
    </citation>
    <scope>NUCLEOTIDE SEQUENCE [LARGE SCALE GENOMIC DNA]</scope>
    <source>
        <strain evidence="1 2">ATCC 49957</strain>
    </source>
</reference>
<protein>
    <submittedName>
        <fullName evidence="1">UDP-N-acetylmuramoyl-tripeptide--D-alanyl-D-alanine ligase</fullName>
        <ecNumber evidence="1">6.3.2.10</ecNumber>
    </submittedName>
</protein>
<gene>
    <name evidence="1" type="primary">murF</name>
    <name evidence="1" type="ORF">HMPREF0731_4505</name>
</gene>
<dbReference type="EMBL" id="ADVL01000845">
    <property type="protein sequence ID" value="EFH09277.1"/>
    <property type="molecule type" value="Genomic_DNA"/>
</dbReference>
<dbReference type="Proteomes" id="UP000005324">
    <property type="component" value="Unassembled WGS sequence"/>
</dbReference>
<dbReference type="AlphaFoldDB" id="D5RTU3"/>
<proteinExistence type="predicted"/>
<accession>D5RTU3</accession>
<evidence type="ECO:0000313" key="2">
    <source>
        <dbReference type="Proteomes" id="UP000005324"/>
    </source>
</evidence>
<dbReference type="SUPFAM" id="SSF63418">
    <property type="entry name" value="MurE/MurF N-terminal domain"/>
    <property type="match status" value="1"/>
</dbReference>
<name>D5RTU3_9PROT</name>
<sequence>MSAPLWTSAELRQATGGSCPEGLEIRSVGIDSRATGPGELFVALRDARDGHDFVADA</sequence>
<dbReference type="HOGENOM" id="CLU_3001343_0_0_5"/>
<evidence type="ECO:0000313" key="1">
    <source>
        <dbReference type="EMBL" id="EFH09277.1"/>
    </source>
</evidence>
<dbReference type="EC" id="6.3.2.10" evidence="1"/>
<keyword evidence="2" id="KW-1185">Reference proteome</keyword>
<comment type="caution">
    <text evidence="1">The sequence shown here is derived from an EMBL/GenBank/DDBJ whole genome shotgun (WGS) entry which is preliminary data.</text>
</comment>